<sequence>MSSSWDPSKWELHRVYSKHPDLTKLLPPTSILSSSTLKQYLDDYRAVYIKGSSQHTGAGIIKAMKTKDGYRYVKVKGNAVDVKSFRELYDKVKDGRPRRSIIVQKAIDLAKIDGRPFSIRTIVMKDGKGEWRYGGMLAKVAGKGSVITNVRRGGGYAATVDDALAQSLGYDRNRIAKMKRKLIRTSFKIIRHARRNGYRTHEAGLDLGIDKKGRIWIIEVNLLYPSYGQFNRLQDKTFYRRIKRFAADYRTYRRNRKS</sequence>
<proteinExistence type="predicted"/>
<evidence type="ECO:0000313" key="2">
    <source>
        <dbReference type="Proteomes" id="UP001164803"/>
    </source>
</evidence>
<name>A0ABY6Z1Y2_9BACL</name>
<evidence type="ECO:0000313" key="1">
    <source>
        <dbReference type="EMBL" id="WAH36744.1"/>
    </source>
</evidence>
<dbReference type="Proteomes" id="UP001164803">
    <property type="component" value="Chromosome"/>
</dbReference>
<dbReference type="EMBL" id="CP104064">
    <property type="protein sequence ID" value="WAH36744.1"/>
    <property type="molecule type" value="Genomic_DNA"/>
</dbReference>
<dbReference type="SUPFAM" id="SSF56059">
    <property type="entry name" value="Glutathione synthetase ATP-binding domain-like"/>
    <property type="match status" value="1"/>
</dbReference>
<keyword evidence="2" id="KW-1185">Reference proteome</keyword>
<dbReference type="Pfam" id="PF14398">
    <property type="entry name" value="ATPgrasp_YheCD"/>
    <property type="match status" value="1"/>
</dbReference>
<dbReference type="InterPro" id="IPR026838">
    <property type="entry name" value="YheC/D"/>
</dbReference>
<protein>
    <submittedName>
        <fullName evidence="1">YheC/YheD family protein</fullName>
    </submittedName>
</protein>
<accession>A0ABY6Z1Y2</accession>
<reference evidence="1" key="1">
    <citation type="submission" date="2022-08" db="EMBL/GenBank/DDBJ databases">
        <title>Alicyclobacillus dauci DSM2870, complete genome.</title>
        <authorList>
            <person name="Wang Q."/>
            <person name="Cai R."/>
            <person name="Wang Z."/>
        </authorList>
    </citation>
    <scope>NUCLEOTIDE SEQUENCE</scope>
    <source>
        <strain evidence="1">DSM 28700</strain>
    </source>
</reference>
<gene>
    <name evidence="1" type="ORF">NZD86_21640</name>
</gene>
<dbReference type="RefSeq" id="WP_268044125.1">
    <property type="nucleotide sequence ID" value="NZ_CP104064.1"/>
</dbReference>
<organism evidence="1 2">
    <name type="scientific">Alicyclobacillus dauci</name>
    <dbReference type="NCBI Taxonomy" id="1475485"/>
    <lineage>
        <taxon>Bacteria</taxon>
        <taxon>Bacillati</taxon>
        <taxon>Bacillota</taxon>
        <taxon>Bacilli</taxon>
        <taxon>Bacillales</taxon>
        <taxon>Alicyclobacillaceae</taxon>
        <taxon>Alicyclobacillus</taxon>
    </lineage>
</organism>
<dbReference type="Gene3D" id="3.30.470.20">
    <property type="entry name" value="ATP-grasp fold, B domain"/>
    <property type="match status" value="1"/>
</dbReference>